<dbReference type="EMBL" id="CP068391">
    <property type="protein sequence ID" value="QQX55806.1"/>
    <property type="molecule type" value="Genomic_DNA"/>
</dbReference>
<evidence type="ECO:0000313" key="1">
    <source>
        <dbReference type="EMBL" id="QQX55806.1"/>
    </source>
</evidence>
<name>A0A7U0NB03_SERPR</name>
<dbReference type="AlphaFoldDB" id="A0A7U0NB03"/>
<protein>
    <submittedName>
        <fullName evidence="1">Uncharacterized protein</fullName>
    </submittedName>
</protein>
<evidence type="ECO:0000313" key="2">
    <source>
        <dbReference type="Proteomes" id="UP000596176"/>
    </source>
</evidence>
<organism evidence="1 2">
    <name type="scientific">Serratia proteamaculans</name>
    <dbReference type="NCBI Taxonomy" id="28151"/>
    <lineage>
        <taxon>Bacteria</taxon>
        <taxon>Pseudomonadati</taxon>
        <taxon>Pseudomonadota</taxon>
        <taxon>Gammaproteobacteria</taxon>
        <taxon>Enterobacterales</taxon>
        <taxon>Yersiniaceae</taxon>
        <taxon>Serratia</taxon>
    </lineage>
</organism>
<sequence>MDIEITSPINITLDVIELDEQIPSLKFNLAIQVNKFSYSLSVSSQPWLECQCFDEFIDSIRNDDIAHLKDMNGCFELILNPVLGWFEWSCAKEDLDGYVTVSKGREKLTAEAKSAIYAAFNNYPKWW</sequence>
<dbReference type="RefSeq" id="WP_207977317.1">
    <property type="nucleotide sequence ID" value="NZ_CP068391.1"/>
</dbReference>
<reference evidence="1 2" key="1">
    <citation type="submission" date="2021-01" db="EMBL/GenBank/DDBJ databases">
        <title>Chromosome sequence of Serratia proteamaculans strain 94 rif-r, isolated from spoiled beef.</title>
        <authorList>
            <person name="Zaytseva Y.V."/>
            <person name="Iablokov S.N."/>
            <person name="Klyukina A."/>
        </authorList>
    </citation>
    <scope>NUCLEOTIDE SEQUENCE [LARGE SCALE GENOMIC DNA]</scope>
    <source>
        <strain evidence="1 2">94 rif-r</strain>
    </source>
</reference>
<proteinExistence type="predicted"/>
<accession>A0A7U0NB03</accession>
<gene>
    <name evidence="1" type="ORF">JKX24_12710</name>
</gene>
<dbReference type="Proteomes" id="UP000596176">
    <property type="component" value="Chromosome"/>
</dbReference>